<comment type="caution">
    <text evidence="1">The sequence shown here is derived from an EMBL/GenBank/DDBJ whole genome shotgun (WGS) entry which is preliminary data.</text>
</comment>
<organism evidence="1 2">
    <name type="scientific">Nocardioides fonticola</name>
    <dbReference type="NCBI Taxonomy" id="450363"/>
    <lineage>
        <taxon>Bacteria</taxon>
        <taxon>Bacillati</taxon>
        <taxon>Actinomycetota</taxon>
        <taxon>Actinomycetes</taxon>
        <taxon>Propionibacteriales</taxon>
        <taxon>Nocardioidaceae</taxon>
        <taxon>Nocardioides</taxon>
    </lineage>
</organism>
<proteinExistence type="predicted"/>
<protein>
    <recommendedName>
        <fullName evidence="3">Acetoacetate decarboxylase</fullName>
    </recommendedName>
</protein>
<dbReference type="InterPro" id="IPR010451">
    <property type="entry name" value="Acetoacetate_decarboxylase"/>
</dbReference>
<dbReference type="Gene3D" id="2.40.400.10">
    <property type="entry name" value="Acetoacetate decarboxylase-like"/>
    <property type="match status" value="1"/>
</dbReference>
<sequence length="259" mass="26872">MAGIIDPWAVGGAYPADVTTPAAPLRDRPELTGVWGLPENLLSEALLATLPANLAPAPWDCVCSAVVWTERGGSAAAASLAAPLRGRRALAVTGGLVQYESTPVGPYGEALALVAGLEGRRPWVSVPFMAVDSPASLVGGRTNWALPKSLAAFEGTPGHDRTVVARGVDDVAHGDWEITTSVRPLGPAVPVRTRVTMLQEFPAEGLGRCPMTASGRVRPALITVTVRSSGRLGTVLRGGRRLGAVVESSRFTLGEPAFA</sequence>
<name>A0ABP7X9Y0_9ACTN</name>
<dbReference type="Proteomes" id="UP001501495">
    <property type="component" value="Unassembled WGS sequence"/>
</dbReference>
<accession>A0ABP7X9Y0</accession>
<dbReference type="SUPFAM" id="SSF160104">
    <property type="entry name" value="Acetoacetate decarboxylase-like"/>
    <property type="match status" value="1"/>
</dbReference>
<dbReference type="InterPro" id="IPR023375">
    <property type="entry name" value="ADC_dom_sf"/>
</dbReference>
<gene>
    <name evidence="1" type="ORF">GCM10022215_02560</name>
</gene>
<dbReference type="Pfam" id="PF06314">
    <property type="entry name" value="ADC"/>
    <property type="match status" value="1"/>
</dbReference>
<evidence type="ECO:0000313" key="2">
    <source>
        <dbReference type="Proteomes" id="UP001501495"/>
    </source>
</evidence>
<dbReference type="EMBL" id="BAAAZH010000001">
    <property type="protein sequence ID" value="GAA4108699.1"/>
    <property type="molecule type" value="Genomic_DNA"/>
</dbReference>
<keyword evidence="2" id="KW-1185">Reference proteome</keyword>
<reference evidence="2" key="1">
    <citation type="journal article" date="2019" name="Int. J. Syst. Evol. Microbiol.">
        <title>The Global Catalogue of Microorganisms (GCM) 10K type strain sequencing project: providing services to taxonomists for standard genome sequencing and annotation.</title>
        <authorList>
            <consortium name="The Broad Institute Genomics Platform"/>
            <consortium name="The Broad Institute Genome Sequencing Center for Infectious Disease"/>
            <person name="Wu L."/>
            <person name="Ma J."/>
        </authorList>
    </citation>
    <scope>NUCLEOTIDE SEQUENCE [LARGE SCALE GENOMIC DNA]</scope>
    <source>
        <strain evidence="2">JCM 16703</strain>
    </source>
</reference>
<evidence type="ECO:0008006" key="3">
    <source>
        <dbReference type="Google" id="ProtNLM"/>
    </source>
</evidence>
<evidence type="ECO:0000313" key="1">
    <source>
        <dbReference type="EMBL" id="GAA4108699.1"/>
    </source>
</evidence>